<dbReference type="InterPro" id="IPR051082">
    <property type="entry name" value="Pentapeptide-BTB/POZ_domain"/>
</dbReference>
<sequence>METYNHTYHYHSFAHQDLKELRFNSCTFVRCDFSRADLRDTSFIDCKFIERGDIEGCHFDIADLRDASFQRCQLSLANFSHANCYGIEFRDCDLKGANFCRANFAMQVSKKMYFCSAFITGCNLSYVNMEQLCLEKCELFENRWIGAHLLGASLKESDLSRGVFSEDVWGQFNLQGANLCHAELGGLDPRKVDTSGIKICGWQQEQILDTLGIVVYPE</sequence>
<dbReference type="PANTHER" id="PTHR14136:SF17">
    <property type="entry name" value="BTB_POZ DOMAIN-CONTAINING PROTEIN KCTD9"/>
    <property type="match status" value="1"/>
</dbReference>
<evidence type="ECO:0000313" key="1">
    <source>
        <dbReference type="EMBL" id="WOT06199.1"/>
    </source>
</evidence>
<dbReference type="NCBIfam" id="NF033086">
    <property type="entry name" value="penta_rpt_Qnr"/>
    <property type="match status" value="1"/>
</dbReference>
<dbReference type="RefSeq" id="WP_310470471.1">
    <property type="nucleotide sequence ID" value="NZ_CP136522.1"/>
</dbReference>
<gene>
    <name evidence="1" type="ORF">RGE70_05185</name>
</gene>
<keyword evidence="2" id="KW-1185">Reference proteome</keyword>
<name>A0ABZ0K0W6_9GAMM</name>
<dbReference type="EMBL" id="CP136522">
    <property type="protein sequence ID" value="WOT06199.1"/>
    <property type="molecule type" value="Genomic_DNA"/>
</dbReference>
<organism evidence="1 2">
    <name type="scientific">Shewanella youngdeokensis</name>
    <dbReference type="NCBI Taxonomy" id="2999068"/>
    <lineage>
        <taxon>Bacteria</taxon>
        <taxon>Pseudomonadati</taxon>
        <taxon>Pseudomonadota</taxon>
        <taxon>Gammaproteobacteria</taxon>
        <taxon>Alteromonadales</taxon>
        <taxon>Shewanellaceae</taxon>
        <taxon>Shewanella</taxon>
    </lineage>
</organism>
<protein>
    <submittedName>
        <fullName evidence="1">Qnr family pentapeptide repeat protein</fullName>
    </submittedName>
</protein>
<dbReference type="PANTHER" id="PTHR14136">
    <property type="entry name" value="BTB_POZ DOMAIN-CONTAINING PROTEIN KCTD9"/>
    <property type="match status" value="1"/>
</dbReference>
<dbReference type="Gene3D" id="2.160.20.80">
    <property type="entry name" value="E3 ubiquitin-protein ligase SopA"/>
    <property type="match status" value="1"/>
</dbReference>
<dbReference type="InterPro" id="IPR001646">
    <property type="entry name" value="5peptide_repeat"/>
</dbReference>
<dbReference type="SUPFAM" id="SSF141571">
    <property type="entry name" value="Pentapeptide repeat-like"/>
    <property type="match status" value="1"/>
</dbReference>
<proteinExistence type="predicted"/>
<reference evidence="1 2" key="1">
    <citation type="submission" date="2023-10" db="EMBL/GenBank/DDBJ databases">
        <title>Complete genome sequence of Shewanella sp. DAU334.</title>
        <authorList>
            <person name="Lee Y.-S."/>
            <person name="Jeong H.-R."/>
            <person name="Hwang E.-J."/>
            <person name="Choi Y.-L."/>
            <person name="Kim G.-D."/>
        </authorList>
    </citation>
    <scope>NUCLEOTIDE SEQUENCE [LARGE SCALE GENOMIC DNA]</scope>
    <source>
        <strain evidence="1 2">DAU334</strain>
    </source>
</reference>
<accession>A0ABZ0K0W6</accession>
<dbReference type="Proteomes" id="UP001529491">
    <property type="component" value="Chromosome"/>
</dbReference>
<evidence type="ECO:0000313" key="2">
    <source>
        <dbReference type="Proteomes" id="UP001529491"/>
    </source>
</evidence>
<dbReference type="Pfam" id="PF13599">
    <property type="entry name" value="Pentapeptide_4"/>
    <property type="match status" value="1"/>
</dbReference>